<comment type="caution">
    <text evidence="1">The sequence shown here is derived from an EMBL/GenBank/DDBJ whole genome shotgun (WGS) entry which is preliminary data.</text>
</comment>
<evidence type="ECO:0000313" key="2">
    <source>
        <dbReference type="Proteomes" id="UP001501578"/>
    </source>
</evidence>
<proteinExistence type="predicted"/>
<protein>
    <submittedName>
        <fullName evidence="1">Uncharacterized protein</fullName>
    </submittedName>
</protein>
<gene>
    <name evidence="1" type="ORF">GCM10009560_51170</name>
</gene>
<dbReference type="Proteomes" id="UP001501578">
    <property type="component" value="Unassembled WGS sequence"/>
</dbReference>
<evidence type="ECO:0000313" key="1">
    <source>
        <dbReference type="EMBL" id="GAA0940056.1"/>
    </source>
</evidence>
<reference evidence="2" key="1">
    <citation type="journal article" date="2019" name="Int. J. Syst. Evol. Microbiol.">
        <title>The Global Catalogue of Microorganisms (GCM) 10K type strain sequencing project: providing services to taxonomists for standard genome sequencing and annotation.</title>
        <authorList>
            <consortium name="The Broad Institute Genomics Platform"/>
            <consortium name="The Broad Institute Genome Sequencing Center for Infectious Disease"/>
            <person name="Wu L."/>
            <person name="Ma J."/>
        </authorList>
    </citation>
    <scope>NUCLEOTIDE SEQUENCE [LARGE SCALE GENOMIC DNA]</scope>
    <source>
        <strain evidence="2">JCM 11136</strain>
    </source>
</reference>
<dbReference type="EMBL" id="BAAAHQ010000026">
    <property type="protein sequence ID" value="GAA0940056.1"/>
    <property type="molecule type" value="Genomic_DNA"/>
</dbReference>
<organism evidence="1 2">
    <name type="scientific">Nonomuraea longicatena</name>
    <dbReference type="NCBI Taxonomy" id="83682"/>
    <lineage>
        <taxon>Bacteria</taxon>
        <taxon>Bacillati</taxon>
        <taxon>Actinomycetota</taxon>
        <taxon>Actinomycetes</taxon>
        <taxon>Streptosporangiales</taxon>
        <taxon>Streptosporangiaceae</taxon>
        <taxon>Nonomuraea</taxon>
    </lineage>
</organism>
<accession>A0ABP4AR15</accession>
<name>A0ABP4AR15_9ACTN</name>
<keyword evidence="2" id="KW-1185">Reference proteome</keyword>
<sequence length="104" mass="11226">MRDRARVAARHRSWKVWNKRTERIASGGSRDTAAEIRAHSARIVALDTQVGAGDLVETAARTAVRAHRVAHASADRDALAAAAEAQQIAGGWPSTRNNRGYQDG</sequence>